<accession>A0ABQ9JRE7</accession>
<dbReference type="Proteomes" id="UP001162164">
    <property type="component" value="Unassembled WGS sequence"/>
</dbReference>
<sequence length="894" mass="102957">MIVEWAQSGEYVVVNDGDRPTFVRSGRGLHLDVTLASKRIARCHISLPKTEDFYLDAKFMSLIDELANQLANISTERRIVIPPINMAVPTISVRDYLEIIPPFDGNPTTLATFMSACEQIFPLMAPNNESERIKFAMLHIRTKLIGKAAALLSARIFVTFPKNLLINLFRDQRNEESLVSDLNVMRQKSNEILHQFADRCIDIRCLLISKLTCQETPKLIADTKIDMYNKFTLRAFITGVNPQLSHLLRCRNPITIEEAIQMQNTHSSSNKITVNGLKPQDHLNNNQNVPADANGSRFESNPTFETKLSPNEPKYTVEELTTQEISTPENQYEYYTEEYGNCEPEFIDKSLEEHLYTEDGNFQAPASRYPGYESIEVHTSSNNRLPYIIIPELYAKFMLDTGSIKAFINEEIALNHFENFIEEDPFLITTPHDTSIHDYYSANIPLSKIFNIRLPTQPQNQTRDEEQTVRSINDDDVTDSVPILNSPINPKKTQIRIKTVVMNPKRTEVVKSNGSTIISTEITVNGIEKELLDLLKEWTSDKQTYYIHTDIDSTYKALCNVYTSHFHRNLTLRGWLLAAYVKVNRRTVVNVAKSIITEATTIENRFNKQIELIAAIDGKYAPNYQSFKILMVTKIRIEYIDFSKSVIDNTSSKKHQRPHEKLKHKEWGFYQTVAQQYGIETVVLFKKWGNINIKLAAASNKKIFLLSCRRLGIIPTHIINNTQNELKSLMNLTKLERSINQLQIQLENKVPNHMLTEFIRRQTIKYNIEFHKIKRTNINKLKNLEQQNFTDIKVLDNWLKNLTNIAIPPDIMTFLSLAAKFCLPPKVQDVPIKQFLADVENLISSFNDEKQNIFRAQITNILTNFIYKTSKRNSKVTIFLLKLTNSYMNILNSE</sequence>
<organism evidence="1 2">
    <name type="scientific">Molorchus minor</name>
    <dbReference type="NCBI Taxonomy" id="1323400"/>
    <lineage>
        <taxon>Eukaryota</taxon>
        <taxon>Metazoa</taxon>
        <taxon>Ecdysozoa</taxon>
        <taxon>Arthropoda</taxon>
        <taxon>Hexapoda</taxon>
        <taxon>Insecta</taxon>
        <taxon>Pterygota</taxon>
        <taxon>Neoptera</taxon>
        <taxon>Endopterygota</taxon>
        <taxon>Coleoptera</taxon>
        <taxon>Polyphaga</taxon>
        <taxon>Cucujiformia</taxon>
        <taxon>Chrysomeloidea</taxon>
        <taxon>Cerambycidae</taxon>
        <taxon>Lamiinae</taxon>
        <taxon>Monochamini</taxon>
        <taxon>Molorchus</taxon>
    </lineage>
</organism>
<evidence type="ECO:0000313" key="1">
    <source>
        <dbReference type="EMBL" id="KAJ8980519.1"/>
    </source>
</evidence>
<reference evidence="1" key="1">
    <citation type="journal article" date="2023" name="Insect Mol. Biol.">
        <title>Genome sequencing provides insights into the evolution of gene families encoding plant cell wall-degrading enzymes in longhorned beetles.</title>
        <authorList>
            <person name="Shin N.R."/>
            <person name="Okamura Y."/>
            <person name="Kirsch R."/>
            <person name="Pauchet Y."/>
        </authorList>
    </citation>
    <scope>NUCLEOTIDE SEQUENCE</scope>
    <source>
        <strain evidence="1">MMC_N1</strain>
    </source>
</reference>
<proteinExistence type="predicted"/>
<keyword evidence="2" id="KW-1185">Reference proteome</keyword>
<gene>
    <name evidence="1" type="ORF">NQ317_007939</name>
</gene>
<dbReference type="EMBL" id="JAPWTJ010000255">
    <property type="protein sequence ID" value="KAJ8980519.1"/>
    <property type="molecule type" value="Genomic_DNA"/>
</dbReference>
<comment type="caution">
    <text evidence="1">The sequence shown here is derived from an EMBL/GenBank/DDBJ whole genome shotgun (WGS) entry which is preliminary data.</text>
</comment>
<evidence type="ECO:0000313" key="2">
    <source>
        <dbReference type="Proteomes" id="UP001162164"/>
    </source>
</evidence>
<name>A0ABQ9JRE7_9CUCU</name>
<protein>
    <submittedName>
        <fullName evidence="1">Uncharacterized protein</fullName>
    </submittedName>
</protein>